<evidence type="ECO:0008006" key="4">
    <source>
        <dbReference type="Google" id="ProtNLM"/>
    </source>
</evidence>
<feature type="transmembrane region" description="Helical" evidence="1">
    <location>
        <begin position="33"/>
        <end position="55"/>
    </location>
</feature>
<dbReference type="Proteomes" id="UP000640725">
    <property type="component" value="Unassembled WGS sequence"/>
</dbReference>
<evidence type="ECO:0000313" key="3">
    <source>
        <dbReference type="Proteomes" id="UP000640725"/>
    </source>
</evidence>
<dbReference type="EMBL" id="JADEWU010000042">
    <property type="protein sequence ID" value="MBE9144879.1"/>
    <property type="molecule type" value="Genomic_DNA"/>
</dbReference>
<keyword evidence="1" id="KW-0812">Transmembrane</keyword>
<organism evidence="2 3">
    <name type="scientific">Planktothrix mougeotii LEGE 06226</name>
    <dbReference type="NCBI Taxonomy" id="1828728"/>
    <lineage>
        <taxon>Bacteria</taxon>
        <taxon>Bacillati</taxon>
        <taxon>Cyanobacteriota</taxon>
        <taxon>Cyanophyceae</taxon>
        <taxon>Oscillatoriophycideae</taxon>
        <taxon>Oscillatoriales</taxon>
        <taxon>Microcoleaceae</taxon>
        <taxon>Planktothrix</taxon>
    </lineage>
</organism>
<gene>
    <name evidence="2" type="ORF">IQ236_16885</name>
</gene>
<reference evidence="2 3" key="1">
    <citation type="submission" date="2020-10" db="EMBL/GenBank/DDBJ databases">
        <authorList>
            <person name="Castelo-Branco R."/>
            <person name="Eusebio N."/>
            <person name="Adriana R."/>
            <person name="Vieira A."/>
            <person name="Brugerolle De Fraissinette N."/>
            <person name="Rezende De Castro R."/>
            <person name="Schneider M.P."/>
            <person name="Vasconcelos V."/>
            <person name="Leao P.N."/>
        </authorList>
    </citation>
    <scope>NUCLEOTIDE SEQUENCE [LARGE SCALE GENOMIC DNA]</scope>
    <source>
        <strain evidence="2 3">LEGE 06226</strain>
    </source>
</reference>
<keyword evidence="1" id="KW-0472">Membrane</keyword>
<keyword evidence="3" id="KW-1185">Reference proteome</keyword>
<evidence type="ECO:0000256" key="1">
    <source>
        <dbReference type="SAM" id="Phobius"/>
    </source>
</evidence>
<dbReference type="RefSeq" id="WP_193870374.1">
    <property type="nucleotide sequence ID" value="NZ_JADEWU010000042.1"/>
</dbReference>
<feature type="transmembrane region" description="Helical" evidence="1">
    <location>
        <begin position="7"/>
        <end position="27"/>
    </location>
</feature>
<protein>
    <recommendedName>
        <fullName evidence="4">Transmembrane protein</fullName>
    </recommendedName>
</protein>
<keyword evidence="1" id="KW-1133">Transmembrane helix</keyword>
<evidence type="ECO:0000313" key="2">
    <source>
        <dbReference type="EMBL" id="MBE9144879.1"/>
    </source>
</evidence>
<proteinExistence type="predicted"/>
<sequence length="89" mass="9754">MARILNFVGYFVGSICTVSLCGLISRSNPVLTPWYWVFFIVFLLTLIGLGSFYGRRAYVGLLNTSEAVMFGILIIMFVGCILGGVAAYV</sequence>
<name>A0ABR9UEI4_9CYAN</name>
<comment type="caution">
    <text evidence="2">The sequence shown here is derived from an EMBL/GenBank/DDBJ whole genome shotgun (WGS) entry which is preliminary data.</text>
</comment>
<accession>A0ABR9UEI4</accession>
<feature type="transmembrane region" description="Helical" evidence="1">
    <location>
        <begin position="67"/>
        <end position="88"/>
    </location>
</feature>